<evidence type="ECO:0000313" key="2">
    <source>
        <dbReference type="EMBL" id="TNV84897.1"/>
    </source>
</evidence>
<feature type="region of interest" description="Disordered" evidence="1">
    <location>
        <begin position="316"/>
        <end position="373"/>
    </location>
</feature>
<proteinExistence type="predicted"/>
<comment type="caution">
    <text evidence="2">The sequence shown here is derived from an EMBL/GenBank/DDBJ whole genome shotgun (WGS) entry which is preliminary data.</text>
</comment>
<evidence type="ECO:0000256" key="1">
    <source>
        <dbReference type="SAM" id="MobiDB-lite"/>
    </source>
</evidence>
<reference evidence="2" key="1">
    <citation type="submission" date="2019-06" db="EMBL/GenBank/DDBJ databases">
        <authorList>
            <person name="Zheng W."/>
        </authorList>
    </citation>
    <scope>NUCLEOTIDE SEQUENCE</scope>
    <source>
        <strain evidence="2">QDHG01</strain>
    </source>
</reference>
<sequence length="373" mass="42132">MKRKSQQAPQSMVRAPTNLSVSRADIEDMFGQAENLSQLNIHALAASNGEKTQTNAERQRHTPYMNSEYRSDLRQENSFRQEDQGPAFYSSRHVLHTVDDGSFKEQSLITVFADENAKVAYGQSHNFGNLITNLKDEMWGVIKKSKENFFKNQSASNYPASTHSHGKNQYHQRMNTLYGEDNGGKFILHNANATLGVPQRLAETQPEKAHVYSNPNHIQINLMTGDFAQDSRHGGAGVGGNITTDKGDAFVSFSVNKSTSKKPRKATEIAEMNQESSFPDLENAETQQKFSPEEFQLQLQTVDQRVRAVVNSPVGIDLSDETSKPTQNEQRDQELVDNQNGYEDYNNSYNHHEQTSQKLLNGTPFQQDDRDYY</sequence>
<evidence type="ECO:0000313" key="3">
    <source>
        <dbReference type="Proteomes" id="UP000785679"/>
    </source>
</evidence>
<keyword evidence="3" id="KW-1185">Reference proteome</keyword>
<dbReference type="AlphaFoldDB" id="A0A8J8P0N9"/>
<accession>A0A8J8P0N9</accession>
<feature type="region of interest" description="Disordered" evidence="1">
    <location>
        <begin position="255"/>
        <end position="288"/>
    </location>
</feature>
<feature type="compositionally biased region" description="Polar residues" evidence="1">
    <location>
        <begin position="336"/>
        <end position="349"/>
    </location>
</feature>
<organism evidence="2 3">
    <name type="scientific">Halteria grandinella</name>
    <dbReference type="NCBI Taxonomy" id="5974"/>
    <lineage>
        <taxon>Eukaryota</taxon>
        <taxon>Sar</taxon>
        <taxon>Alveolata</taxon>
        <taxon>Ciliophora</taxon>
        <taxon>Intramacronucleata</taxon>
        <taxon>Spirotrichea</taxon>
        <taxon>Stichotrichia</taxon>
        <taxon>Sporadotrichida</taxon>
        <taxon>Halteriidae</taxon>
        <taxon>Halteria</taxon>
    </lineage>
</organism>
<dbReference type="EMBL" id="RRYP01002325">
    <property type="protein sequence ID" value="TNV84897.1"/>
    <property type="molecule type" value="Genomic_DNA"/>
</dbReference>
<name>A0A8J8P0N9_HALGN</name>
<feature type="compositionally biased region" description="Polar residues" evidence="1">
    <location>
        <begin position="356"/>
        <end position="366"/>
    </location>
</feature>
<protein>
    <submittedName>
        <fullName evidence="2">Uncharacterized protein</fullName>
    </submittedName>
</protein>
<gene>
    <name evidence="2" type="ORF">FGO68_gene5338</name>
</gene>
<dbReference type="Proteomes" id="UP000785679">
    <property type="component" value="Unassembled WGS sequence"/>
</dbReference>